<comment type="caution">
    <text evidence="3">The sequence shown here is derived from an EMBL/GenBank/DDBJ whole genome shotgun (WGS) entry which is preliminary data.</text>
</comment>
<feature type="signal peptide" evidence="2">
    <location>
        <begin position="1"/>
        <end position="21"/>
    </location>
</feature>
<name>A0ABW2CGW8_9ACTN</name>
<dbReference type="Proteomes" id="UP001596380">
    <property type="component" value="Unassembled WGS sequence"/>
</dbReference>
<evidence type="ECO:0000313" key="4">
    <source>
        <dbReference type="Proteomes" id="UP001596380"/>
    </source>
</evidence>
<protein>
    <recommendedName>
        <fullName evidence="5">EfeO-type cupredoxin-like domain-containing protein</fullName>
    </recommendedName>
</protein>
<keyword evidence="4" id="KW-1185">Reference proteome</keyword>
<accession>A0ABW2CGW8</accession>
<dbReference type="SUPFAM" id="SSF49503">
    <property type="entry name" value="Cupredoxins"/>
    <property type="match status" value="1"/>
</dbReference>
<organism evidence="3 4">
    <name type="scientific">Actinomadura yumaensis</name>
    <dbReference type="NCBI Taxonomy" id="111807"/>
    <lineage>
        <taxon>Bacteria</taxon>
        <taxon>Bacillati</taxon>
        <taxon>Actinomycetota</taxon>
        <taxon>Actinomycetes</taxon>
        <taxon>Streptosporangiales</taxon>
        <taxon>Thermomonosporaceae</taxon>
        <taxon>Actinomadura</taxon>
    </lineage>
</organism>
<dbReference type="InterPro" id="IPR008972">
    <property type="entry name" value="Cupredoxin"/>
</dbReference>
<dbReference type="RefSeq" id="WP_160826423.1">
    <property type="nucleotide sequence ID" value="NZ_JBHSXE010000001.1"/>
</dbReference>
<evidence type="ECO:0000256" key="1">
    <source>
        <dbReference type="SAM" id="MobiDB-lite"/>
    </source>
</evidence>
<gene>
    <name evidence="3" type="ORF">ACFQKB_14465</name>
</gene>
<feature type="region of interest" description="Disordered" evidence="1">
    <location>
        <begin position="23"/>
        <end position="58"/>
    </location>
</feature>
<reference evidence="4" key="1">
    <citation type="journal article" date="2019" name="Int. J. Syst. Evol. Microbiol.">
        <title>The Global Catalogue of Microorganisms (GCM) 10K type strain sequencing project: providing services to taxonomists for standard genome sequencing and annotation.</title>
        <authorList>
            <consortium name="The Broad Institute Genomics Platform"/>
            <consortium name="The Broad Institute Genome Sequencing Center for Infectious Disease"/>
            <person name="Wu L."/>
            <person name="Ma J."/>
        </authorList>
    </citation>
    <scope>NUCLEOTIDE SEQUENCE [LARGE SCALE GENOMIC DNA]</scope>
    <source>
        <strain evidence="4">JCM 3369</strain>
    </source>
</reference>
<evidence type="ECO:0000256" key="2">
    <source>
        <dbReference type="SAM" id="SignalP"/>
    </source>
</evidence>
<evidence type="ECO:0008006" key="5">
    <source>
        <dbReference type="Google" id="ProtNLM"/>
    </source>
</evidence>
<dbReference type="EMBL" id="JBHSXS010000006">
    <property type="protein sequence ID" value="MFC6880969.1"/>
    <property type="molecule type" value="Genomic_DNA"/>
</dbReference>
<proteinExistence type="predicted"/>
<feature type="chain" id="PRO_5046478902" description="EfeO-type cupredoxin-like domain-containing protein" evidence="2">
    <location>
        <begin position="22"/>
        <end position="146"/>
    </location>
</feature>
<sequence length="146" mass="14948">MRPPLWRTAVAVVTAGTLVTAAGCGEPAEDSGPSARPSGNGASEQATSPGGGIGPSGKSAVAIVTATVTKGKVRIDESRVKVDRGTAVHITVTSDAADEFHLHGYDRTVELAPGRPGTLDLVADRPGVFEAELHHSGARVFELQVN</sequence>
<dbReference type="PROSITE" id="PS51257">
    <property type="entry name" value="PROKAR_LIPOPROTEIN"/>
    <property type="match status" value="1"/>
</dbReference>
<keyword evidence="2" id="KW-0732">Signal</keyword>
<evidence type="ECO:0000313" key="3">
    <source>
        <dbReference type="EMBL" id="MFC6880969.1"/>
    </source>
</evidence>
<dbReference type="Gene3D" id="2.60.40.420">
    <property type="entry name" value="Cupredoxins - blue copper proteins"/>
    <property type="match status" value="1"/>
</dbReference>